<accession>A0A6S7BEE7</accession>
<keyword evidence="2" id="KW-1185">Reference proteome</keyword>
<sequence>MRISFLHTMASSVAVFGHEAEQAGCPPERMRHTVREDLRQAMAHPPGAGGDAHTLIHQTLQGLAAEADAIIVTCATLGPAIDTLESSTVPIIRADTALAEAASRAGNNIAVLCAVESTVAPNQALFGRYAATTGARVTVKLIHGAWALYQEGNYAECMAACAQAARDAHAQGFDVVAYAHPWMAGASALVGEECRPIHGAQAALRAVGIHSSF</sequence>
<protein>
    <recommendedName>
        <fullName evidence="3">Glutamate racemase</fullName>
    </recommendedName>
</protein>
<evidence type="ECO:0000313" key="1">
    <source>
        <dbReference type="EMBL" id="CAB3710456.1"/>
    </source>
</evidence>
<dbReference type="EMBL" id="CADIJQ010000004">
    <property type="protein sequence ID" value="CAB3710456.1"/>
    <property type="molecule type" value="Genomic_DNA"/>
</dbReference>
<proteinExistence type="predicted"/>
<dbReference type="Proteomes" id="UP000494269">
    <property type="component" value="Unassembled WGS sequence"/>
</dbReference>
<evidence type="ECO:0008006" key="3">
    <source>
        <dbReference type="Google" id="ProtNLM"/>
    </source>
</evidence>
<dbReference type="AlphaFoldDB" id="A0A6S7BEE7"/>
<gene>
    <name evidence="1" type="ORF">LMG3441_03095</name>
</gene>
<evidence type="ECO:0000313" key="2">
    <source>
        <dbReference type="Proteomes" id="UP000494269"/>
    </source>
</evidence>
<organism evidence="1 2">
    <name type="scientific">Achromobacter kerstersii</name>
    <dbReference type="NCBI Taxonomy" id="1353890"/>
    <lineage>
        <taxon>Bacteria</taxon>
        <taxon>Pseudomonadati</taxon>
        <taxon>Pseudomonadota</taxon>
        <taxon>Betaproteobacteria</taxon>
        <taxon>Burkholderiales</taxon>
        <taxon>Alcaligenaceae</taxon>
        <taxon>Achromobacter</taxon>
    </lineage>
</organism>
<reference evidence="1 2" key="1">
    <citation type="submission" date="2020-04" db="EMBL/GenBank/DDBJ databases">
        <authorList>
            <person name="De Canck E."/>
        </authorList>
    </citation>
    <scope>NUCLEOTIDE SEQUENCE [LARGE SCALE GENOMIC DNA]</scope>
    <source>
        <strain evidence="1 2">LMG 3441</strain>
    </source>
</reference>
<name>A0A6S7BEE7_9BURK</name>
<dbReference type="RefSeq" id="WP_175170242.1">
    <property type="nucleotide sequence ID" value="NZ_CADIJQ010000004.1"/>
</dbReference>